<reference evidence="4" key="1">
    <citation type="journal article" date="2020" name="Plant J.">
        <title>Transposons played a major role in the diversification between the closely related almond and peach genomes: results from the almond genome sequence.</title>
        <authorList>
            <person name="Alioto T."/>
            <person name="Alexiou K.G."/>
            <person name="Bardil A."/>
            <person name="Barteri F."/>
            <person name="Castanera R."/>
            <person name="Cruz F."/>
            <person name="Dhingra A."/>
            <person name="Duval H."/>
            <person name="Fernandez I Marti A."/>
            <person name="Frias L."/>
            <person name="Galan B."/>
            <person name="Garcia J.L."/>
            <person name="Howad W."/>
            <person name="Gomez-Garrido J."/>
            <person name="Gut M."/>
            <person name="Julca I."/>
            <person name="Morata J."/>
            <person name="Puigdomenech P."/>
            <person name="Ribeca P."/>
            <person name="Rubio Cabetas M.J."/>
            <person name="Vlasova A."/>
            <person name="Wirthensohn M."/>
            <person name="Garcia-Mas J."/>
            <person name="Gabaldon T."/>
            <person name="Casacuberta J.M."/>
            <person name="Arus P."/>
        </authorList>
    </citation>
    <scope>NUCLEOTIDE SEQUENCE [LARGE SCALE GENOMIC DNA]</scope>
    <source>
        <strain evidence="4">cv. Texas</strain>
    </source>
</reference>
<dbReference type="OMA" id="PWTWHKK"/>
<dbReference type="InterPro" id="IPR044950">
    <property type="entry name" value="TED6/7"/>
</dbReference>
<feature type="compositionally biased region" description="Pro residues" evidence="1">
    <location>
        <begin position="18"/>
        <end position="38"/>
    </location>
</feature>
<dbReference type="PRINTS" id="PR01217">
    <property type="entry name" value="PRICHEXTENSN"/>
</dbReference>
<name>A0A5E4G1G8_PRUDU</name>
<dbReference type="EMBL" id="CABIKO010000289">
    <property type="protein sequence ID" value="VVA33462.1"/>
    <property type="molecule type" value="Genomic_DNA"/>
</dbReference>
<sequence>MAANPNKFYFPYFPPPSAPPPSAPSHSTPPPPPAPAAKPPSHSTPAPPPPAAKPPSHSTPPPPPPHHPFRPPPPHARPPPPPLPPSPSPDNNPTVIIIVFISLGSVFFLAFLAFALLCWIKRRKKKTIQETDIIHIDKHRKIKEQIVEGPYGPQAVVLSVEDDVHIDEEIRKNETIGHKGLHGKVKSSDVQAETEIINFDEHKKVKEDIVGGPYGSKAVVLTIEDDVHIDEVVRKNERVGKGLHAANVVAPKDEPSTSSDIGQ</sequence>
<accession>A0A5E4G1G8</accession>
<proteinExistence type="predicted"/>
<gene>
    <name evidence="3" type="ORF">ALMOND_2B009367</name>
</gene>
<feature type="region of interest" description="Disordered" evidence="1">
    <location>
        <begin position="18"/>
        <end position="88"/>
    </location>
</feature>
<keyword evidence="2" id="KW-0812">Transmembrane</keyword>
<dbReference type="Gramene" id="VVA33462">
    <property type="protein sequence ID" value="VVA33462"/>
    <property type="gene ID" value="Prudul26B009367"/>
</dbReference>
<feature type="compositionally biased region" description="Pro residues" evidence="1">
    <location>
        <begin position="45"/>
        <end position="88"/>
    </location>
</feature>
<organism evidence="3 4">
    <name type="scientific">Prunus dulcis</name>
    <name type="common">Almond</name>
    <name type="synonym">Amygdalus dulcis</name>
    <dbReference type="NCBI Taxonomy" id="3755"/>
    <lineage>
        <taxon>Eukaryota</taxon>
        <taxon>Viridiplantae</taxon>
        <taxon>Streptophyta</taxon>
        <taxon>Embryophyta</taxon>
        <taxon>Tracheophyta</taxon>
        <taxon>Spermatophyta</taxon>
        <taxon>Magnoliopsida</taxon>
        <taxon>eudicotyledons</taxon>
        <taxon>Gunneridae</taxon>
        <taxon>Pentapetalae</taxon>
        <taxon>rosids</taxon>
        <taxon>fabids</taxon>
        <taxon>Rosales</taxon>
        <taxon>Rosaceae</taxon>
        <taxon>Amygdaloideae</taxon>
        <taxon>Amygdaleae</taxon>
        <taxon>Prunus</taxon>
    </lineage>
</organism>
<dbReference type="GO" id="GO:0009834">
    <property type="term" value="P:plant-type secondary cell wall biogenesis"/>
    <property type="evidence" value="ECO:0007669"/>
    <property type="project" value="InterPro"/>
</dbReference>
<evidence type="ECO:0000313" key="4">
    <source>
        <dbReference type="Proteomes" id="UP000327085"/>
    </source>
</evidence>
<keyword evidence="2" id="KW-0472">Membrane</keyword>
<dbReference type="PANTHER" id="PTHR35697:SF1">
    <property type="entry name" value="PROTEIN TRACHEARY ELEMENT DIFFERENTIATION-RELATED 7"/>
    <property type="match status" value="1"/>
</dbReference>
<keyword evidence="2" id="KW-1133">Transmembrane helix</keyword>
<dbReference type="InParanoid" id="A0A5E4G1G8"/>
<dbReference type="AlphaFoldDB" id="A0A5E4G1G8"/>
<evidence type="ECO:0000313" key="3">
    <source>
        <dbReference type="EMBL" id="VVA33462.1"/>
    </source>
</evidence>
<evidence type="ECO:0000256" key="1">
    <source>
        <dbReference type="SAM" id="MobiDB-lite"/>
    </source>
</evidence>
<protein>
    <submittedName>
        <fullName evidence="3">PREDICTED: proline-rich</fullName>
    </submittedName>
</protein>
<dbReference type="Proteomes" id="UP000327085">
    <property type="component" value="Chromosome 8"/>
</dbReference>
<dbReference type="PANTHER" id="PTHR35697">
    <property type="entry name" value="OS08G0108300 PROTEIN"/>
    <property type="match status" value="1"/>
</dbReference>
<evidence type="ECO:0000256" key="2">
    <source>
        <dbReference type="SAM" id="Phobius"/>
    </source>
</evidence>
<feature type="transmembrane region" description="Helical" evidence="2">
    <location>
        <begin position="95"/>
        <end position="120"/>
    </location>
</feature>